<dbReference type="AlphaFoldDB" id="A0AAD4PSQ5"/>
<evidence type="ECO:0000313" key="2">
    <source>
        <dbReference type="Proteomes" id="UP001201262"/>
    </source>
</evidence>
<dbReference type="Proteomes" id="UP001201262">
    <property type="component" value="Unassembled WGS sequence"/>
</dbReference>
<comment type="caution">
    <text evidence="1">The sequence shown here is derived from an EMBL/GenBank/DDBJ whole genome shotgun (WGS) entry which is preliminary data.</text>
</comment>
<reference evidence="1" key="1">
    <citation type="submission" date="2021-12" db="EMBL/GenBank/DDBJ databases">
        <title>Convergent genome expansion in fungi linked to evolution of root-endophyte symbiosis.</title>
        <authorList>
            <consortium name="DOE Joint Genome Institute"/>
            <person name="Ke Y.-H."/>
            <person name="Bonito G."/>
            <person name="Liao H.-L."/>
            <person name="Looney B."/>
            <person name="Rojas-Flechas A."/>
            <person name="Nash J."/>
            <person name="Hameed K."/>
            <person name="Schadt C."/>
            <person name="Martin F."/>
            <person name="Crous P.W."/>
            <person name="Miettinen O."/>
            <person name="Magnuson J.K."/>
            <person name="Labbe J."/>
            <person name="Jacobson D."/>
            <person name="Doktycz M.J."/>
            <person name="Veneault-Fourrey C."/>
            <person name="Kuo A."/>
            <person name="Mondo S."/>
            <person name="Calhoun S."/>
            <person name="Riley R."/>
            <person name="Ohm R."/>
            <person name="LaButti K."/>
            <person name="Andreopoulos B."/>
            <person name="Pangilinan J."/>
            <person name="Nolan M."/>
            <person name="Tritt A."/>
            <person name="Clum A."/>
            <person name="Lipzen A."/>
            <person name="Daum C."/>
            <person name="Barry K."/>
            <person name="Grigoriev I.V."/>
            <person name="Vilgalys R."/>
        </authorList>
    </citation>
    <scope>NUCLEOTIDE SEQUENCE</scope>
    <source>
        <strain evidence="1">PMI_201</strain>
    </source>
</reference>
<dbReference type="RefSeq" id="XP_046067868.1">
    <property type="nucleotide sequence ID" value="XM_046214415.1"/>
</dbReference>
<evidence type="ECO:0000313" key="1">
    <source>
        <dbReference type="EMBL" id="KAH8691871.1"/>
    </source>
</evidence>
<keyword evidence="2" id="KW-1185">Reference proteome</keyword>
<organism evidence="1 2">
    <name type="scientific">Talaromyces proteolyticus</name>
    <dbReference type="NCBI Taxonomy" id="1131652"/>
    <lineage>
        <taxon>Eukaryota</taxon>
        <taxon>Fungi</taxon>
        <taxon>Dikarya</taxon>
        <taxon>Ascomycota</taxon>
        <taxon>Pezizomycotina</taxon>
        <taxon>Eurotiomycetes</taxon>
        <taxon>Eurotiomycetidae</taxon>
        <taxon>Eurotiales</taxon>
        <taxon>Trichocomaceae</taxon>
        <taxon>Talaromyces</taxon>
        <taxon>Talaromyces sect. Bacilispori</taxon>
    </lineage>
</organism>
<gene>
    <name evidence="1" type="ORF">BGW36DRAFT_362901</name>
</gene>
<dbReference type="EMBL" id="JAJTJA010000011">
    <property type="protein sequence ID" value="KAH8691871.1"/>
    <property type="molecule type" value="Genomic_DNA"/>
</dbReference>
<name>A0AAD4PSQ5_9EURO</name>
<proteinExistence type="predicted"/>
<protein>
    <submittedName>
        <fullName evidence="1">Uncharacterized protein</fullName>
    </submittedName>
</protein>
<accession>A0AAD4PSQ5</accession>
<sequence>MTLSHISTQDLQREVRKYSHGVYPKDVEIQRQWLPQGISESYTRRVSIRAERDPDLIFDVYFDGSFHSQHHDMIEAYKEIAENLPKLSSRMSFKETFLSFYSHYMGGIWSKWSDLTVFFLTFFGELNCADELTPLLSNSEGLECGFQQDSWSIMDRNEIGEDAELNNIQPDIELELV</sequence>
<dbReference type="GeneID" id="70244702"/>